<dbReference type="InterPro" id="IPR056124">
    <property type="entry name" value="DUF7707"/>
</dbReference>
<dbReference type="OrthoDB" id="2121879at2759"/>
<feature type="compositionally biased region" description="Low complexity" evidence="1">
    <location>
        <begin position="134"/>
        <end position="165"/>
    </location>
</feature>
<feature type="region of interest" description="Disordered" evidence="1">
    <location>
        <begin position="125"/>
        <end position="165"/>
    </location>
</feature>
<sequence length="193" mass="19926">MFVGQVALLALSTLSLVSAQANSNSTFKLDPSQVDPLQRSTWCSGQQDSCNTLCGSVIVNNCDTTTLDFECECAGNSYPDLNKFMNTIPWYVCEQLQANCITANENNAAGQKNCTTTFQDNCGTESVQDHKGEGAATTTTTSSSTSAGSQPTTTTTGPQSSSSSAAASAPTAYAHHIGNGAAAVALGLLAYAL</sequence>
<evidence type="ECO:0000256" key="2">
    <source>
        <dbReference type="SAM" id="SignalP"/>
    </source>
</evidence>
<accession>A0A553IC42</accession>
<dbReference type="STRING" id="2512241.A0A553IC42"/>
<keyword evidence="2" id="KW-0732">Signal</keyword>
<feature type="domain" description="DUF7707" evidence="3">
    <location>
        <begin position="28"/>
        <end position="126"/>
    </location>
</feature>
<dbReference type="Pfam" id="PF24808">
    <property type="entry name" value="DUF7707"/>
    <property type="match status" value="1"/>
</dbReference>
<comment type="caution">
    <text evidence="4">The sequence shown here is derived from an EMBL/GenBank/DDBJ whole genome shotgun (WGS) entry which is preliminary data.</text>
</comment>
<dbReference type="PANTHER" id="PTHR38118:SF3">
    <property type="entry name" value="ANCHORED CELL WALL PROTEIN 11"/>
    <property type="match status" value="1"/>
</dbReference>
<gene>
    <name evidence="4" type="ORF">FHL15_001524</name>
</gene>
<name>A0A553IC42_9PEZI</name>
<evidence type="ECO:0000313" key="4">
    <source>
        <dbReference type="EMBL" id="TRX97769.1"/>
    </source>
</evidence>
<evidence type="ECO:0000259" key="3">
    <source>
        <dbReference type="Pfam" id="PF24808"/>
    </source>
</evidence>
<feature type="signal peptide" evidence="2">
    <location>
        <begin position="1"/>
        <end position="19"/>
    </location>
</feature>
<protein>
    <recommendedName>
        <fullName evidence="3">DUF7707 domain-containing protein</fullName>
    </recommendedName>
</protein>
<dbReference type="EMBL" id="VFLP01000005">
    <property type="protein sequence ID" value="TRX97769.1"/>
    <property type="molecule type" value="Genomic_DNA"/>
</dbReference>
<dbReference type="Proteomes" id="UP000319160">
    <property type="component" value="Unassembled WGS sequence"/>
</dbReference>
<dbReference type="PANTHER" id="PTHR38118">
    <property type="entry name" value="ANCHORED CELL WALL PROTEIN 11-RELATED"/>
    <property type="match status" value="1"/>
</dbReference>
<organism evidence="4 5">
    <name type="scientific">Xylaria flabelliformis</name>
    <dbReference type="NCBI Taxonomy" id="2512241"/>
    <lineage>
        <taxon>Eukaryota</taxon>
        <taxon>Fungi</taxon>
        <taxon>Dikarya</taxon>
        <taxon>Ascomycota</taxon>
        <taxon>Pezizomycotina</taxon>
        <taxon>Sordariomycetes</taxon>
        <taxon>Xylariomycetidae</taxon>
        <taxon>Xylariales</taxon>
        <taxon>Xylariaceae</taxon>
        <taxon>Xylaria</taxon>
    </lineage>
</organism>
<evidence type="ECO:0000313" key="5">
    <source>
        <dbReference type="Proteomes" id="UP000319160"/>
    </source>
</evidence>
<reference evidence="5" key="1">
    <citation type="submission" date="2019-06" db="EMBL/GenBank/DDBJ databases">
        <title>Draft genome sequence of the griseofulvin-producing fungus Xylaria cubensis strain G536.</title>
        <authorList>
            <person name="Mead M.E."/>
            <person name="Raja H.A."/>
            <person name="Steenwyk J.L."/>
            <person name="Knowles S.L."/>
            <person name="Oberlies N.H."/>
            <person name="Rokas A."/>
        </authorList>
    </citation>
    <scope>NUCLEOTIDE SEQUENCE [LARGE SCALE GENOMIC DNA]</scope>
    <source>
        <strain evidence="5">G536</strain>
    </source>
</reference>
<evidence type="ECO:0000256" key="1">
    <source>
        <dbReference type="SAM" id="MobiDB-lite"/>
    </source>
</evidence>
<dbReference type="AlphaFoldDB" id="A0A553IC42"/>
<feature type="chain" id="PRO_5022148400" description="DUF7707 domain-containing protein" evidence="2">
    <location>
        <begin position="20"/>
        <end position="193"/>
    </location>
</feature>
<proteinExistence type="predicted"/>
<keyword evidence="5" id="KW-1185">Reference proteome</keyword>